<proteinExistence type="predicted"/>
<organism evidence="2 3">
    <name type="scientific">Smittium mucronatum</name>
    <dbReference type="NCBI Taxonomy" id="133383"/>
    <lineage>
        <taxon>Eukaryota</taxon>
        <taxon>Fungi</taxon>
        <taxon>Fungi incertae sedis</taxon>
        <taxon>Zoopagomycota</taxon>
        <taxon>Kickxellomycotina</taxon>
        <taxon>Harpellomycetes</taxon>
        <taxon>Harpellales</taxon>
        <taxon>Legeriomycetaceae</taxon>
        <taxon>Smittium</taxon>
    </lineage>
</organism>
<evidence type="ECO:0000313" key="3">
    <source>
        <dbReference type="Proteomes" id="UP000187455"/>
    </source>
</evidence>
<dbReference type="Proteomes" id="UP000187455">
    <property type="component" value="Unassembled WGS sequence"/>
</dbReference>
<feature type="region of interest" description="Disordered" evidence="1">
    <location>
        <begin position="1"/>
        <end position="24"/>
    </location>
</feature>
<name>A0A1R0GQR8_9FUNG</name>
<feature type="non-terminal residue" evidence="2">
    <location>
        <position position="24"/>
    </location>
</feature>
<sequence>MQKKAGILSWEPSWGTGTDNGTDT</sequence>
<protein>
    <submittedName>
        <fullName evidence="2">Uncharacterized protein</fullName>
    </submittedName>
</protein>
<dbReference type="EMBL" id="LSSL01004756">
    <property type="protein sequence ID" value="OLY79230.1"/>
    <property type="molecule type" value="Genomic_DNA"/>
</dbReference>
<dbReference type="AlphaFoldDB" id="A0A1R0GQR8"/>
<feature type="compositionally biased region" description="Polar residues" evidence="1">
    <location>
        <begin position="15"/>
        <end position="24"/>
    </location>
</feature>
<evidence type="ECO:0000256" key="1">
    <source>
        <dbReference type="SAM" id="MobiDB-lite"/>
    </source>
</evidence>
<keyword evidence="3" id="KW-1185">Reference proteome</keyword>
<accession>A0A1R0GQR8</accession>
<evidence type="ECO:0000313" key="2">
    <source>
        <dbReference type="EMBL" id="OLY79230.1"/>
    </source>
</evidence>
<gene>
    <name evidence="2" type="ORF">AYI68_g6705</name>
</gene>
<comment type="caution">
    <text evidence="2">The sequence shown here is derived from an EMBL/GenBank/DDBJ whole genome shotgun (WGS) entry which is preliminary data.</text>
</comment>
<reference evidence="2 3" key="1">
    <citation type="journal article" date="2016" name="Mol. Biol. Evol.">
        <title>Genome-Wide Survey of Gut Fungi (Harpellales) Reveals the First Horizontally Transferred Ubiquitin Gene from a Mosquito Host.</title>
        <authorList>
            <person name="Wang Y."/>
            <person name="White M.M."/>
            <person name="Kvist S."/>
            <person name="Moncalvo J.M."/>
        </authorList>
    </citation>
    <scope>NUCLEOTIDE SEQUENCE [LARGE SCALE GENOMIC DNA]</scope>
    <source>
        <strain evidence="2 3">ALG-7-W6</strain>
    </source>
</reference>